<evidence type="ECO:0000256" key="5">
    <source>
        <dbReference type="ARBA" id="ARBA00022741"/>
    </source>
</evidence>
<evidence type="ECO:0000256" key="4">
    <source>
        <dbReference type="ARBA" id="ARBA00022723"/>
    </source>
</evidence>
<sequence>MKLLTSEEMRLLDRISIEKVGIPGTVLMENAGRAVADFITERWPSHWKVYLFCGPGNNGGDGLVIARHLYNRGYQVKVFLVGAKEKLKGDAQVNLNIAFNMGINIRQIVSAAHLTSEREKLDNEECMLLVDALLGTGAKGAPRGILKEMVSFINRCKGIKIAVDLPTGVDADTGQVAGEAVKADYTITFAYPKRGTYL</sequence>
<dbReference type="InterPro" id="IPR036652">
    <property type="entry name" value="YjeF_N_dom_sf"/>
</dbReference>
<dbReference type="Gene3D" id="3.40.50.10260">
    <property type="entry name" value="YjeF N-terminal domain"/>
    <property type="match status" value="1"/>
</dbReference>
<evidence type="ECO:0000259" key="10">
    <source>
        <dbReference type="PROSITE" id="PS51385"/>
    </source>
</evidence>
<dbReference type="PROSITE" id="PS51385">
    <property type="entry name" value="YJEF_N"/>
    <property type="match status" value="1"/>
</dbReference>
<dbReference type="AlphaFoldDB" id="A0A662DKS8"/>
<dbReference type="HAMAP" id="MF_01966">
    <property type="entry name" value="NADHX_epimerase"/>
    <property type="match status" value="1"/>
</dbReference>
<comment type="caution">
    <text evidence="11">The sequence shown here is derived from an EMBL/GenBank/DDBJ whole genome shotgun (WGS) entry which is preliminary data.</text>
</comment>
<reference evidence="11 12" key="1">
    <citation type="submission" date="2018-06" db="EMBL/GenBank/DDBJ databases">
        <title>Extensive metabolic versatility and redundancy in microbially diverse, dynamic hydrothermal sediments.</title>
        <authorList>
            <person name="Dombrowski N."/>
            <person name="Teske A."/>
            <person name="Baker B.J."/>
        </authorList>
    </citation>
    <scope>NUCLEOTIDE SEQUENCE [LARGE SCALE GENOMIC DNA]</scope>
    <source>
        <strain evidence="11">B3_G15</strain>
    </source>
</reference>
<protein>
    <recommendedName>
        <fullName evidence="3">NAD(P)H-hydrate epimerase</fullName>
        <ecNumber evidence="3">5.1.99.6</ecNumber>
    </recommendedName>
</protein>
<evidence type="ECO:0000256" key="2">
    <source>
        <dbReference type="ARBA" id="ARBA00000909"/>
    </source>
</evidence>
<evidence type="ECO:0000256" key="1">
    <source>
        <dbReference type="ARBA" id="ARBA00000013"/>
    </source>
</evidence>
<organism evidence="11 12">
    <name type="scientific">Aerophobetes bacterium</name>
    <dbReference type="NCBI Taxonomy" id="2030807"/>
    <lineage>
        <taxon>Bacteria</taxon>
        <taxon>Candidatus Aerophobota</taxon>
    </lineage>
</organism>
<dbReference type="EC" id="5.1.99.6" evidence="3"/>
<accession>A0A662DKS8</accession>
<dbReference type="InterPro" id="IPR004443">
    <property type="entry name" value="YjeF_N_dom"/>
</dbReference>
<feature type="domain" description="YjeF N-terminal" evidence="10">
    <location>
        <begin position="9"/>
        <end position="198"/>
    </location>
</feature>
<dbReference type="PANTHER" id="PTHR13232:SF10">
    <property type="entry name" value="NAD(P)H-HYDRATE EPIMERASE"/>
    <property type="match status" value="1"/>
</dbReference>
<keyword evidence="4" id="KW-0479">Metal-binding</keyword>
<dbReference type="SUPFAM" id="SSF64153">
    <property type="entry name" value="YjeF N-terminal domain-like"/>
    <property type="match status" value="1"/>
</dbReference>
<gene>
    <name evidence="11" type="ORF">DRJ04_01835</name>
</gene>
<keyword evidence="8" id="KW-0520">NAD</keyword>
<evidence type="ECO:0000256" key="9">
    <source>
        <dbReference type="ARBA" id="ARBA00023235"/>
    </source>
</evidence>
<evidence type="ECO:0000256" key="3">
    <source>
        <dbReference type="ARBA" id="ARBA00012228"/>
    </source>
</evidence>
<evidence type="ECO:0000256" key="6">
    <source>
        <dbReference type="ARBA" id="ARBA00022857"/>
    </source>
</evidence>
<dbReference type="GO" id="GO:0052856">
    <property type="term" value="F:NAD(P)HX epimerase activity"/>
    <property type="evidence" value="ECO:0007669"/>
    <property type="project" value="UniProtKB-EC"/>
</dbReference>
<name>A0A662DKS8_UNCAE</name>
<keyword evidence="7" id="KW-0630">Potassium</keyword>
<evidence type="ECO:0000256" key="7">
    <source>
        <dbReference type="ARBA" id="ARBA00022958"/>
    </source>
</evidence>
<dbReference type="Pfam" id="PF03853">
    <property type="entry name" value="YjeF_N"/>
    <property type="match status" value="1"/>
</dbReference>
<dbReference type="PANTHER" id="PTHR13232">
    <property type="entry name" value="NAD(P)H-HYDRATE EPIMERASE"/>
    <property type="match status" value="1"/>
</dbReference>
<dbReference type="GO" id="GO:0046872">
    <property type="term" value="F:metal ion binding"/>
    <property type="evidence" value="ECO:0007669"/>
    <property type="project" value="UniProtKB-KW"/>
</dbReference>
<comment type="catalytic activity">
    <reaction evidence="1">
        <text>(6R)-NADHX = (6S)-NADHX</text>
        <dbReference type="Rhea" id="RHEA:32215"/>
        <dbReference type="ChEBI" id="CHEBI:64074"/>
        <dbReference type="ChEBI" id="CHEBI:64075"/>
        <dbReference type="EC" id="5.1.99.6"/>
    </reaction>
</comment>
<feature type="non-terminal residue" evidence="11">
    <location>
        <position position="198"/>
    </location>
</feature>
<evidence type="ECO:0000313" key="12">
    <source>
        <dbReference type="Proteomes" id="UP000280417"/>
    </source>
</evidence>
<keyword evidence="5" id="KW-0547">Nucleotide-binding</keyword>
<comment type="catalytic activity">
    <reaction evidence="2">
        <text>(6R)-NADPHX = (6S)-NADPHX</text>
        <dbReference type="Rhea" id="RHEA:32227"/>
        <dbReference type="ChEBI" id="CHEBI:64076"/>
        <dbReference type="ChEBI" id="CHEBI:64077"/>
        <dbReference type="EC" id="5.1.99.6"/>
    </reaction>
</comment>
<dbReference type="NCBIfam" id="TIGR00197">
    <property type="entry name" value="yjeF_nterm"/>
    <property type="match status" value="1"/>
</dbReference>
<keyword evidence="6" id="KW-0521">NADP</keyword>
<keyword evidence="9 11" id="KW-0413">Isomerase</keyword>
<evidence type="ECO:0000256" key="8">
    <source>
        <dbReference type="ARBA" id="ARBA00023027"/>
    </source>
</evidence>
<dbReference type="InterPro" id="IPR032976">
    <property type="entry name" value="YJEFN_prot_NAXE-like"/>
</dbReference>
<evidence type="ECO:0000313" key="11">
    <source>
        <dbReference type="EMBL" id="RLE14742.1"/>
    </source>
</evidence>
<proteinExistence type="inferred from homology"/>
<dbReference type="EMBL" id="QMQA01000031">
    <property type="protein sequence ID" value="RLE14742.1"/>
    <property type="molecule type" value="Genomic_DNA"/>
</dbReference>
<dbReference type="GO" id="GO:0000166">
    <property type="term" value="F:nucleotide binding"/>
    <property type="evidence" value="ECO:0007669"/>
    <property type="project" value="UniProtKB-KW"/>
</dbReference>
<dbReference type="Proteomes" id="UP000280417">
    <property type="component" value="Unassembled WGS sequence"/>
</dbReference>